<evidence type="ECO:0000256" key="1">
    <source>
        <dbReference type="ARBA" id="ARBA00004141"/>
    </source>
</evidence>
<feature type="transmembrane region" description="Helical" evidence="6">
    <location>
        <begin position="209"/>
        <end position="228"/>
    </location>
</feature>
<feature type="compositionally biased region" description="Basic and acidic residues" evidence="5">
    <location>
        <begin position="1"/>
        <end position="16"/>
    </location>
</feature>
<evidence type="ECO:0000256" key="4">
    <source>
        <dbReference type="ARBA" id="ARBA00023136"/>
    </source>
</evidence>
<feature type="transmembrane region" description="Helical" evidence="6">
    <location>
        <begin position="351"/>
        <end position="376"/>
    </location>
</feature>
<dbReference type="AlphaFoldDB" id="A0A336LMB6"/>
<feature type="transmembrane region" description="Helical" evidence="6">
    <location>
        <begin position="107"/>
        <end position="128"/>
    </location>
</feature>
<dbReference type="GO" id="GO:0015179">
    <property type="term" value="F:L-amino acid transmembrane transporter activity"/>
    <property type="evidence" value="ECO:0007669"/>
    <property type="project" value="TreeGrafter"/>
</dbReference>
<dbReference type="VEuPathDB" id="VectorBase:CSON003690"/>
<protein>
    <submittedName>
        <fullName evidence="8">CSON003690 protein</fullName>
    </submittedName>
</protein>
<evidence type="ECO:0000256" key="5">
    <source>
        <dbReference type="SAM" id="MobiDB-lite"/>
    </source>
</evidence>
<feature type="transmembrane region" description="Helical" evidence="6">
    <location>
        <begin position="396"/>
        <end position="413"/>
    </location>
</feature>
<evidence type="ECO:0000256" key="3">
    <source>
        <dbReference type="ARBA" id="ARBA00022989"/>
    </source>
</evidence>
<evidence type="ECO:0000256" key="6">
    <source>
        <dbReference type="SAM" id="Phobius"/>
    </source>
</evidence>
<gene>
    <name evidence="8" type="primary">CSON003690</name>
</gene>
<feature type="transmembrane region" description="Helical" evidence="6">
    <location>
        <begin position="277"/>
        <end position="295"/>
    </location>
</feature>
<dbReference type="GO" id="GO:0005774">
    <property type="term" value="C:vacuolar membrane"/>
    <property type="evidence" value="ECO:0007669"/>
    <property type="project" value="TreeGrafter"/>
</dbReference>
<evidence type="ECO:0000256" key="2">
    <source>
        <dbReference type="ARBA" id="ARBA00022692"/>
    </source>
</evidence>
<comment type="subcellular location">
    <subcellularLocation>
        <location evidence="1">Membrane</location>
        <topology evidence="1">Multi-pass membrane protein</topology>
    </subcellularLocation>
</comment>
<evidence type="ECO:0000313" key="8">
    <source>
        <dbReference type="EMBL" id="SSX17793.1"/>
    </source>
</evidence>
<name>A0A336LMB6_CULSO</name>
<proteinExistence type="predicted"/>
<feature type="region of interest" description="Disordered" evidence="5">
    <location>
        <begin position="1"/>
        <end position="22"/>
    </location>
</feature>
<keyword evidence="2 6" id="KW-0812">Transmembrane</keyword>
<feature type="transmembrane region" description="Helical" evidence="6">
    <location>
        <begin position="240"/>
        <end position="257"/>
    </location>
</feature>
<feature type="domain" description="Amino acid transporter transmembrane" evidence="7">
    <location>
        <begin position="77"/>
        <end position="477"/>
    </location>
</feature>
<evidence type="ECO:0000259" key="7">
    <source>
        <dbReference type="Pfam" id="PF01490"/>
    </source>
</evidence>
<feature type="transmembrane region" description="Helical" evidence="6">
    <location>
        <begin position="455"/>
        <end position="475"/>
    </location>
</feature>
<keyword evidence="3 6" id="KW-1133">Transmembrane helix</keyword>
<accession>A0A336LMB6</accession>
<dbReference type="PANTHER" id="PTHR22950">
    <property type="entry name" value="AMINO ACID TRANSPORTER"/>
    <property type="match status" value="1"/>
</dbReference>
<reference evidence="8" key="1">
    <citation type="submission" date="2018-07" db="EMBL/GenBank/DDBJ databases">
        <authorList>
            <person name="Quirk P.G."/>
            <person name="Krulwich T.A."/>
        </authorList>
    </citation>
    <scope>NUCLEOTIDE SEQUENCE</scope>
</reference>
<feature type="transmembrane region" description="Helical" evidence="6">
    <location>
        <begin position="307"/>
        <end position="331"/>
    </location>
</feature>
<dbReference type="EMBL" id="UFQT01000016">
    <property type="protein sequence ID" value="SSX17793.1"/>
    <property type="molecule type" value="Genomic_DNA"/>
</dbReference>
<dbReference type="PANTHER" id="PTHR22950:SF460">
    <property type="entry name" value="PROTON-COUPLED AMINO ACID TRANSPORTER 4-LIKE PROTEIN"/>
    <property type="match status" value="1"/>
</dbReference>
<keyword evidence="4 6" id="KW-0472">Membrane</keyword>
<sequence>MSSSNNKERQKFEKKSSSQTSEYNVFTAKNRRELDDCPVELVAGSSFPLVGDGEDDEGDIDVEYNPFEHRNLTHPTTDGETLIHLLKGSLGSGILAMPLAFSNAGLWFGLIATCIVGFICTYCIHILVRSAHRLCFRKKVPSLNYADIAEVAVLTAPNPDLHKYSRLARYTYKTLSIMHCLMQIRLNVYNIFVARNLKQVFDHYFESDLSVRWFIFALLIPLILINLIRNLKYLAPLSMIANTLIFIAISITIYYLVTDIPDMNERPAVVSFDRMPKFFGTVIFALEGIGVVMSLENNMKTPSHFIGCPSVLCIGMSVVVFSYALTGFLGYIKYGDETQGSITLNLPVNEILAQSVKVMIAIAIFFTFALQFYVPVEIIWNKIKGNFTKYSIHAEYALRIGLVTLTVLISIAIPDLEPFISLIGALCLSTLGIIGPSVIDLIVFGNDLGLWKWRLWLNQILIIFGIIGFVAGTYVSVLEIIELHHAGK</sequence>
<feature type="transmembrane region" description="Helical" evidence="6">
    <location>
        <begin position="419"/>
        <end position="443"/>
    </location>
</feature>
<feature type="transmembrane region" description="Helical" evidence="6">
    <location>
        <begin position="82"/>
        <end position="101"/>
    </location>
</feature>
<organism evidence="8">
    <name type="scientific">Culicoides sonorensis</name>
    <name type="common">Biting midge</name>
    <dbReference type="NCBI Taxonomy" id="179676"/>
    <lineage>
        <taxon>Eukaryota</taxon>
        <taxon>Metazoa</taxon>
        <taxon>Ecdysozoa</taxon>
        <taxon>Arthropoda</taxon>
        <taxon>Hexapoda</taxon>
        <taxon>Insecta</taxon>
        <taxon>Pterygota</taxon>
        <taxon>Neoptera</taxon>
        <taxon>Endopterygota</taxon>
        <taxon>Diptera</taxon>
        <taxon>Nematocera</taxon>
        <taxon>Chironomoidea</taxon>
        <taxon>Ceratopogonidae</taxon>
        <taxon>Ceratopogoninae</taxon>
        <taxon>Culicoides</taxon>
        <taxon>Monoculicoides</taxon>
    </lineage>
</organism>
<dbReference type="InterPro" id="IPR013057">
    <property type="entry name" value="AA_transpt_TM"/>
</dbReference>
<dbReference type="Pfam" id="PF01490">
    <property type="entry name" value="Aa_trans"/>
    <property type="match status" value="1"/>
</dbReference>